<dbReference type="InParanoid" id="L0AAF1"/>
<sequence length="41" mass="4936">MKNENNNNINNKKEAFDLEEKLYMEWYMIWMETPFHGAPGG</sequence>
<proteinExistence type="predicted"/>
<protein>
    <submittedName>
        <fullName evidence="1">Uncharacterized protein</fullName>
    </submittedName>
</protein>
<gene>
    <name evidence="1" type="ordered locus">Calag_0653</name>
</gene>
<evidence type="ECO:0000313" key="2">
    <source>
        <dbReference type="Proteomes" id="UP000010469"/>
    </source>
</evidence>
<name>L0AAF1_CALLD</name>
<reference evidence="2" key="1">
    <citation type="submission" date="2012-03" db="EMBL/GenBank/DDBJ databases">
        <title>Complete genome of Caldisphaera lagunensis DSM 15908.</title>
        <authorList>
            <person name="Lucas S."/>
            <person name="Copeland A."/>
            <person name="Lapidus A."/>
            <person name="Glavina del Rio T."/>
            <person name="Dalin E."/>
            <person name="Tice H."/>
            <person name="Bruce D."/>
            <person name="Goodwin L."/>
            <person name="Pitluck S."/>
            <person name="Peters L."/>
            <person name="Mikhailova N."/>
            <person name="Teshima H."/>
            <person name="Kyrpides N."/>
            <person name="Mavromatis K."/>
            <person name="Ivanova N."/>
            <person name="Brettin T."/>
            <person name="Detter J.C."/>
            <person name="Han C."/>
            <person name="Larimer F."/>
            <person name="Land M."/>
            <person name="Hauser L."/>
            <person name="Markowitz V."/>
            <person name="Cheng J.-F."/>
            <person name="Hugenholtz P."/>
            <person name="Woyke T."/>
            <person name="Wu D."/>
            <person name="Spring S."/>
            <person name="Schroeder M."/>
            <person name="Brambilla E."/>
            <person name="Klenk H.-P."/>
            <person name="Eisen J.A."/>
        </authorList>
    </citation>
    <scope>NUCLEOTIDE SEQUENCE [LARGE SCALE GENOMIC DNA]</scope>
    <source>
        <strain evidence="2">DSM 15908 / JCM 11604 / IC-154</strain>
    </source>
</reference>
<dbReference type="GeneID" id="80458350"/>
<keyword evidence="2" id="KW-1185">Reference proteome</keyword>
<evidence type="ECO:0000313" key="1">
    <source>
        <dbReference type="EMBL" id="AFZ70404.1"/>
    </source>
</evidence>
<organism evidence="1 2">
    <name type="scientific">Caldisphaera lagunensis (strain DSM 15908 / JCM 11604 / ANMR 0165 / IC-154)</name>
    <dbReference type="NCBI Taxonomy" id="1056495"/>
    <lineage>
        <taxon>Archaea</taxon>
        <taxon>Thermoproteota</taxon>
        <taxon>Thermoprotei</taxon>
        <taxon>Acidilobales</taxon>
        <taxon>Caldisphaeraceae</taxon>
        <taxon>Caldisphaera</taxon>
    </lineage>
</organism>
<accession>L0AAF1</accession>
<dbReference type="KEGG" id="clg:Calag_0653"/>
<dbReference type="AlphaFoldDB" id="L0AAF1"/>
<dbReference type="EMBL" id="CP003378">
    <property type="protein sequence ID" value="AFZ70404.1"/>
    <property type="molecule type" value="Genomic_DNA"/>
</dbReference>
<dbReference type="RefSeq" id="WP_015232302.1">
    <property type="nucleotide sequence ID" value="NC_019791.1"/>
</dbReference>
<dbReference type="Proteomes" id="UP000010469">
    <property type="component" value="Chromosome"/>
</dbReference>
<dbReference type="HOGENOM" id="CLU_3263596_0_0_2"/>